<sequence>MDGGEIPRNDARMVFQILLWFLFVVAILSVGARLGTKYAMTRRFSWDDWIMLAAQLAYLIQCVTISVCASQGLGDPISNLTEYAIENFLQAEYTSFIFQIITLALIKWSISASIQQLSPSAKHKRLDWVLRIVVAVWLLTAVLTSLFQCALPTPWDYFHGSQCINRRVWWSYIAVINVATEFFIVALYFLIIGNLHMSLLKRSFILLIFSTRLLIVGLALTQLTIFLKTFPSFDITKDSWLPTVLNQATLSTSVVTACGPYLRPFMESLESGMARVENLPGSEEDLSRRRTQPSAYCMSGYSNSSAACSTQATDR</sequence>
<organism evidence="1 2">
    <name type="scientific">Lasiodiplodia mahajangana</name>
    <dbReference type="NCBI Taxonomy" id="1108764"/>
    <lineage>
        <taxon>Eukaryota</taxon>
        <taxon>Fungi</taxon>
        <taxon>Dikarya</taxon>
        <taxon>Ascomycota</taxon>
        <taxon>Pezizomycotina</taxon>
        <taxon>Dothideomycetes</taxon>
        <taxon>Dothideomycetes incertae sedis</taxon>
        <taxon>Botryosphaeriales</taxon>
        <taxon>Botryosphaeriaceae</taxon>
        <taxon>Lasiodiplodia</taxon>
    </lineage>
</organism>
<comment type="caution">
    <text evidence="1">The sequence shown here is derived from an EMBL/GenBank/DDBJ whole genome shotgun (WGS) entry which is preliminary data.</text>
</comment>
<accession>A0ACC2JYM4</accession>
<proteinExistence type="predicted"/>
<dbReference type="EMBL" id="JAPUUL010000117">
    <property type="protein sequence ID" value="KAJ8132524.1"/>
    <property type="molecule type" value="Genomic_DNA"/>
</dbReference>
<gene>
    <name evidence="1" type="ORF">O1611_g1101</name>
</gene>
<name>A0ACC2JYM4_9PEZI</name>
<keyword evidence="2" id="KW-1185">Reference proteome</keyword>
<evidence type="ECO:0000313" key="2">
    <source>
        <dbReference type="Proteomes" id="UP001153332"/>
    </source>
</evidence>
<evidence type="ECO:0000313" key="1">
    <source>
        <dbReference type="EMBL" id="KAJ8132524.1"/>
    </source>
</evidence>
<protein>
    <submittedName>
        <fullName evidence="1">Uncharacterized protein</fullName>
    </submittedName>
</protein>
<dbReference type="Proteomes" id="UP001153332">
    <property type="component" value="Unassembled WGS sequence"/>
</dbReference>
<reference evidence="1" key="1">
    <citation type="submission" date="2022-12" db="EMBL/GenBank/DDBJ databases">
        <title>Genome Sequence of Lasiodiplodia mahajangana.</title>
        <authorList>
            <person name="Buettner E."/>
        </authorList>
    </citation>
    <scope>NUCLEOTIDE SEQUENCE</scope>
    <source>
        <strain evidence="1">VT137</strain>
    </source>
</reference>